<dbReference type="InterPro" id="IPR045046">
    <property type="entry name" value="Vps9-like"/>
</dbReference>
<dbReference type="AlphaFoldDB" id="A0A3P8Z926"/>
<name>A0A3P8Z926_ESOLU</name>
<dbReference type="PANTHER" id="PTHR23101">
    <property type="entry name" value="RAB GDP/GTP EXCHANGE FACTOR"/>
    <property type="match status" value="1"/>
</dbReference>
<dbReference type="GO" id="GO:0030139">
    <property type="term" value="C:endocytic vesicle"/>
    <property type="evidence" value="ECO:0007669"/>
    <property type="project" value="TreeGrafter"/>
</dbReference>
<dbReference type="Gene3D" id="1.20.1050.80">
    <property type="entry name" value="VPS9 domain"/>
    <property type="match status" value="1"/>
</dbReference>
<dbReference type="Proteomes" id="UP000265140">
    <property type="component" value="Chromosome 7"/>
</dbReference>
<dbReference type="GO" id="GO:0005085">
    <property type="term" value="F:guanyl-nucleotide exchange factor activity"/>
    <property type="evidence" value="ECO:0007669"/>
    <property type="project" value="InterPro"/>
</dbReference>
<dbReference type="GO" id="GO:0005829">
    <property type="term" value="C:cytosol"/>
    <property type="evidence" value="ECO:0007669"/>
    <property type="project" value="TreeGrafter"/>
</dbReference>
<sequence length="603" mass="67148">MAKRKGKKTQEAGEAVEASGTWAAQEASDYSQPSLVLPNLPKKTRGAPTLSPTLEDDYHVPVGLLPRLDQEKGREKEGVSEEEVGLLPGHDQEKGAVEGVTEEEVGLLSGIDKEKRAEEEGLSEEKADLLPGLTLERESEKDVCEEEVGLLLEQKCAPSLSELDSSSSLSSLEEAEETSERPPLTRGASNPSILGTSRPRQPISALRQLSAAFVSFFVPEKRVARLVEDLSRDRRTAFGALVQDFLSQQREAIKTQCLRSAVELLQGIRLFLSQAKAFLLDCGELEPPIETMVPDDEKDLALEKAMFRCVLKPLKGQIDRTLKELHERDGSSQNMAECLSVARGRTPLDCFGVRVGVPDGAGVEKVRRKLVLMSRAYSPIDKVMLLLQVCKLIYKAMTENSGQEFGADDFLPALSYVLVQCNMPEVMIEVEYMMELLESSYLTGEGGYYLTSVYASLYLIQSKSEAVPSGGLTQEARDSLKDWSWRRSHQAQNQKNHRQHLKCVRVLFKDGEQSWMKTLQWKAGDNVETLTELCAVKFGVDNPQLHKLYWRNEGKLQACLPQAQIQDVLGQGSSRTPLIYQHANQEGFKTYKLTRDEAVDLVE</sequence>
<dbReference type="SMART" id="SM00167">
    <property type="entry name" value="VPS9"/>
    <property type="match status" value="1"/>
</dbReference>
<dbReference type="InterPro" id="IPR037191">
    <property type="entry name" value="VPS9_dom_sf"/>
</dbReference>
<feature type="region of interest" description="Disordered" evidence="1">
    <location>
        <begin position="162"/>
        <end position="198"/>
    </location>
</feature>
<dbReference type="PROSITE" id="PS51205">
    <property type="entry name" value="VPS9"/>
    <property type="match status" value="1"/>
</dbReference>
<proteinExistence type="predicted"/>
<dbReference type="Pfam" id="PF23268">
    <property type="entry name" value="RIN1"/>
    <property type="match status" value="1"/>
</dbReference>
<dbReference type="InterPro" id="IPR003123">
    <property type="entry name" value="VPS9"/>
</dbReference>
<accession>A0A3P8Z926</accession>
<dbReference type="Pfam" id="PF02204">
    <property type="entry name" value="VPS9"/>
    <property type="match status" value="1"/>
</dbReference>
<feature type="domain" description="VPS9" evidence="2">
    <location>
        <begin position="326"/>
        <end position="469"/>
    </location>
</feature>
<dbReference type="GO" id="GO:0031267">
    <property type="term" value="F:small GTPase binding"/>
    <property type="evidence" value="ECO:0007669"/>
    <property type="project" value="TreeGrafter"/>
</dbReference>
<feature type="region of interest" description="Disordered" evidence="1">
    <location>
        <begin position="1"/>
        <end position="102"/>
    </location>
</feature>
<evidence type="ECO:0000313" key="4">
    <source>
        <dbReference type="Proteomes" id="UP000265140"/>
    </source>
</evidence>
<organism evidence="3 4">
    <name type="scientific">Esox lucius</name>
    <name type="common">Northern pike</name>
    <dbReference type="NCBI Taxonomy" id="8010"/>
    <lineage>
        <taxon>Eukaryota</taxon>
        <taxon>Metazoa</taxon>
        <taxon>Chordata</taxon>
        <taxon>Craniata</taxon>
        <taxon>Vertebrata</taxon>
        <taxon>Euteleostomi</taxon>
        <taxon>Actinopterygii</taxon>
        <taxon>Neopterygii</taxon>
        <taxon>Teleostei</taxon>
        <taxon>Protacanthopterygii</taxon>
        <taxon>Esociformes</taxon>
        <taxon>Esocidae</taxon>
        <taxon>Esox</taxon>
    </lineage>
</organism>
<protein>
    <recommendedName>
        <fullName evidence="2">VPS9 domain-containing protein</fullName>
    </recommendedName>
</protein>
<dbReference type="Bgee" id="ENSELUG00000023688">
    <property type="expression patterns" value="Expressed in liver and 14 other cell types or tissues"/>
</dbReference>
<dbReference type="PANTHER" id="PTHR23101:SF127">
    <property type="entry name" value="RAS AND RAB INTERACTOR 1-RELATED"/>
    <property type="match status" value="1"/>
</dbReference>
<reference evidence="4" key="1">
    <citation type="journal article" date="2014" name="PLoS ONE">
        <title>The genome and linkage map of the northern pike (Esox lucius): conserved synteny revealed between the salmonid sister group and the Neoteleostei.</title>
        <authorList>
            <person name="Rondeau E.B."/>
            <person name="Minkley D.R."/>
            <person name="Leong J.S."/>
            <person name="Messmer A.M."/>
            <person name="Jantzen J.R."/>
            <person name="von Schalburg K.R."/>
            <person name="Lemon C."/>
            <person name="Bird N.H."/>
            <person name="Koop B.F."/>
        </authorList>
    </citation>
    <scope>NUCLEOTIDE SEQUENCE</scope>
</reference>
<dbReference type="SUPFAM" id="SSF109993">
    <property type="entry name" value="VPS9 domain"/>
    <property type="match status" value="1"/>
</dbReference>
<evidence type="ECO:0000259" key="2">
    <source>
        <dbReference type="PROSITE" id="PS51205"/>
    </source>
</evidence>
<feature type="compositionally biased region" description="Basic and acidic residues" evidence="1">
    <location>
        <begin position="68"/>
        <end position="79"/>
    </location>
</feature>
<reference evidence="3" key="3">
    <citation type="submission" date="2025-08" db="UniProtKB">
        <authorList>
            <consortium name="Ensembl"/>
        </authorList>
    </citation>
    <scope>IDENTIFICATION</scope>
</reference>
<dbReference type="GeneTree" id="ENSGT00940000165459"/>
<dbReference type="GO" id="GO:0016192">
    <property type="term" value="P:vesicle-mediated transport"/>
    <property type="evidence" value="ECO:0007669"/>
    <property type="project" value="InterPro"/>
</dbReference>
<reference evidence="3" key="4">
    <citation type="submission" date="2025-09" db="UniProtKB">
        <authorList>
            <consortium name="Ensembl"/>
        </authorList>
    </citation>
    <scope>IDENTIFICATION</scope>
</reference>
<reference evidence="3" key="2">
    <citation type="submission" date="2020-02" db="EMBL/GenBank/DDBJ databases">
        <title>Esox lucius (northern pike) genome, fEsoLuc1, primary haplotype.</title>
        <authorList>
            <person name="Myers G."/>
            <person name="Karagic N."/>
            <person name="Meyer A."/>
            <person name="Pippel M."/>
            <person name="Reichard M."/>
            <person name="Winkler S."/>
            <person name="Tracey A."/>
            <person name="Sims Y."/>
            <person name="Howe K."/>
            <person name="Rhie A."/>
            <person name="Formenti G."/>
            <person name="Durbin R."/>
            <person name="Fedrigo O."/>
            <person name="Jarvis E.D."/>
        </authorList>
    </citation>
    <scope>NUCLEOTIDE SEQUENCE [LARGE SCALE GENOMIC DNA]</scope>
</reference>
<dbReference type="Ensembl" id="ENSELUT00000043349.3">
    <property type="protein sequence ID" value="ENSELUP00000024978.3"/>
    <property type="gene ID" value="ENSELUG00000023688.3"/>
</dbReference>
<feature type="compositionally biased region" description="Polar residues" evidence="1">
    <location>
        <begin position="187"/>
        <end position="198"/>
    </location>
</feature>
<keyword evidence="4" id="KW-1185">Reference proteome</keyword>
<feature type="compositionally biased region" description="Low complexity" evidence="1">
    <location>
        <begin position="162"/>
        <end position="172"/>
    </location>
</feature>
<evidence type="ECO:0000256" key="1">
    <source>
        <dbReference type="SAM" id="MobiDB-lite"/>
    </source>
</evidence>
<evidence type="ECO:0000313" key="3">
    <source>
        <dbReference type="Ensembl" id="ENSELUP00000024978.3"/>
    </source>
</evidence>